<protein>
    <recommendedName>
        <fullName evidence="6">DUF642 domain-containing protein</fullName>
    </recommendedName>
</protein>
<dbReference type="EMBL" id="JACEIK010004928">
    <property type="protein sequence ID" value="MCD9646821.1"/>
    <property type="molecule type" value="Genomic_DNA"/>
</dbReference>
<evidence type="ECO:0000259" key="6">
    <source>
        <dbReference type="Pfam" id="PF04862"/>
    </source>
</evidence>
<dbReference type="InterPro" id="IPR052437">
    <property type="entry name" value="Pectin_Meth_Modulator"/>
</dbReference>
<evidence type="ECO:0000256" key="1">
    <source>
        <dbReference type="ARBA" id="ARBA00004196"/>
    </source>
</evidence>
<feature type="domain" description="DUF642" evidence="6">
    <location>
        <begin position="117"/>
        <end position="169"/>
    </location>
</feature>
<evidence type="ECO:0000256" key="2">
    <source>
        <dbReference type="ARBA" id="ARBA00004613"/>
    </source>
</evidence>
<dbReference type="PANTHER" id="PTHR31265">
    <property type="entry name" value="OS02G0527500 PROTEIN-RELATED"/>
    <property type="match status" value="1"/>
</dbReference>
<gene>
    <name evidence="7" type="ORF">HAX54_037005</name>
</gene>
<evidence type="ECO:0000256" key="3">
    <source>
        <dbReference type="ARBA" id="ARBA00022525"/>
    </source>
</evidence>
<sequence>MDPHALPHREPSGYVEYINQGNARGHASSATRILLLGLGKMPPKTKVMNVTKGTFYSLSFVFLDLCAQEERAQCQYHLILNQKTGNAALCRPCIAVMVGILTHGVSWLRPRGRKVRDADHFTVPEGKRAIELVAGRESAIAQQVITKSGKIYDLIFSLGDANNSCEGSMLVEAFGRESCITSSLCVQRQRGRNEAGREREGLMIAEVVEGRVDQRQTFGGIPAWYKRLR</sequence>
<name>A0ABS8VJ30_DATST</name>
<organism evidence="7 8">
    <name type="scientific">Datura stramonium</name>
    <name type="common">Jimsonweed</name>
    <name type="synonym">Common thornapple</name>
    <dbReference type="NCBI Taxonomy" id="4076"/>
    <lineage>
        <taxon>Eukaryota</taxon>
        <taxon>Viridiplantae</taxon>
        <taxon>Streptophyta</taxon>
        <taxon>Embryophyta</taxon>
        <taxon>Tracheophyta</taxon>
        <taxon>Spermatophyta</taxon>
        <taxon>Magnoliopsida</taxon>
        <taxon>eudicotyledons</taxon>
        <taxon>Gunneridae</taxon>
        <taxon>Pentapetalae</taxon>
        <taxon>asterids</taxon>
        <taxon>lamiids</taxon>
        <taxon>Solanales</taxon>
        <taxon>Solanaceae</taxon>
        <taxon>Solanoideae</taxon>
        <taxon>Datureae</taxon>
        <taxon>Datura</taxon>
    </lineage>
</organism>
<reference evidence="7 8" key="1">
    <citation type="journal article" date="2021" name="BMC Genomics">
        <title>Datura genome reveals duplications of psychoactive alkaloid biosynthetic genes and high mutation rate following tissue culture.</title>
        <authorList>
            <person name="Rajewski A."/>
            <person name="Carter-House D."/>
            <person name="Stajich J."/>
            <person name="Litt A."/>
        </authorList>
    </citation>
    <scope>NUCLEOTIDE SEQUENCE [LARGE SCALE GENOMIC DNA]</scope>
    <source>
        <strain evidence="7">AR-01</strain>
    </source>
</reference>
<keyword evidence="5" id="KW-0325">Glycoprotein</keyword>
<evidence type="ECO:0000256" key="5">
    <source>
        <dbReference type="ARBA" id="ARBA00023180"/>
    </source>
</evidence>
<dbReference type="InterPro" id="IPR006946">
    <property type="entry name" value="DGR2-like_dom"/>
</dbReference>
<dbReference type="Proteomes" id="UP000823775">
    <property type="component" value="Unassembled WGS sequence"/>
</dbReference>
<dbReference type="Pfam" id="PF04862">
    <property type="entry name" value="DUF642"/>
    <property type="match status" value="1"/>
</dbReference>
<evidence type="ECO:0000313" key="7">
    <source>
        <dbReference type="EMBL" id="MCD9646821.1"/>
    </source>
</evidence>
<accession>A0ABS8VJ30</accession>
<keyword evidence="3" id="KW-0964">Secreted</keyword>
<evidence type="ECO:0000313" key="8">
    <source>
        <dbReference type="Proteomes" id="UP000823775"/>
    </source>
</evidence>
<proteinExistence type="predicted"/>
<comment type="caution">
    <text evidence="7">The sequence shown here is derived from an EMBL/GenBank/DDBJ whole genome shotgun (WGS) entry which is preliminary data.</text>
</comment>
<evidence type="ECO:0000256" key="4">
    <source>
        <dbReference type="ARBA" id="ARBA00022729"/>
    </source>
</evidence>
<dbReference type="PANTHER" id="PTHR31265:SF24">
    <property type="entry name" value="DUF642 DOMAIN-CONTAINING PROTEIN"/>
    <property type="match status" value="1"/>
</dbReference>
<comment type="subcellular location">
    <subcellularLocation>
        <location evidence="1">Cell envelope</location>
    </subcellularLocation>
    <subcellularLocation>
        <location evidence="2">Secreted</location>
    </subcellularLocation>
</comment>
<keyword evidence="8" id="KW-1185">Reference proteome</keyword>
<keyword evidence="4" id="KW-0732">Signal</keyword>